<evidence type="ECO:0000256" key="6">
    <source>
        <dbReference type="ARBA" id="ARBA00022737"/>
    </source>
</evidence>
<dbReference type="InterPro" id="IPR031127">
    <property type="entry name" value="E3_UB_ligase_RBR"/>
</dbReference>
<dbReference type="AlphaFoldDB" id="E3MPR5"/>
<evidence type="ECO:0000256" key="8">
    <source>
        <dbReference type="ARBA" id="ARBA00022786"/>
    </source>
</evidence>
<evidence type="ECO:0000256" key="2">
    <source>
        <dbReference type="ARBA" id="ARBA00005884"/>
    </source>
</evidence>
<dbReference type="Pfam" id="PF21235">
    <property type="entry name" value="UBA_ARI1"/>
    <property type="match status" value="1"/>
</dbReference>
<evidence type="ECO:0000313" key="13">
    <source>
        <dbReference type="Proteomes" id="UP000008281"/>
    </source>
</evidence>
<dbReference type="PANTHER" id="PTHR11685">
    <property type="entry name" value="RBR FAMILY RING FINGER AND IBR DOMAIN-CONTAINING"/>
    <property type="match status" value="1"/>
</dbReference>
<keyword evidence="13" id="KW-1185">Reference proteome</keyword>
<keyword evidence="7" id="KW-0863">Zinc-finger</keyword>
<reference evidence="12" key="1">
    <citation type="submission" date="2007-07" db="EMBL/GenBank/DDBJ databases">
        <title>PCAP assembly of the Caenorhabditis remanei genome.</title>
        <authorList>
            <consortium name="The Caenorhabditis remanei Sequencing Consortium"/>
            <person name="Wilson R.K."/>
        </authorList>
    </citation>
    <scope>NUCLEOTIDE SEQUENCE [LARGE SCALE GENOMIC DNA]</scope>
    <source>
        <strain evidence="12">PB4641</strain>
    </source>
</reference>
<dbReference type="EMBL" id="DS268464">
    <property type="protein sequence ID" value="EFP06648.1"/>
    <property type="molecule type" value="Genomic_DNA"/>
</dbReference>
<dbReference type="InterPro" id="IPR045840">
    <property type="entry name" value="Ariadne"/>
</dbReference>
<organism evidence="13">
    <name type="scientific">Caenorhabditis remanei</name>
    <name type="common">Caenorhabditis vulgaris</name>
    <dbReference type="NCBI Taxonomy" id="31234"/>
    <lineage>
        <taxon>Eukaryota</taxon>
        <taxon>Metazoa</taxon>
        <taxon>Ecdysozoa</taxon>
        <taxon>Nematoda</taxon>
        <taxon>Chromadorea</taxon>
        <taxon>Rhabditida</taxon>
        <taxon>Rhabditina</taxon>
        <taxon>Rhabditomorpha</taxon>
        <taxon>Rhabditoidea</taxon>
        <taxon>Rhabditidae</taxon>
        <taxon>Peloderinae</taxon>
        <taxon>Caenorhabditis</taxon>
    </lineage>
</organism>
<feature type="domain" description="RING-type" evidence="11">
    <location>
        <begin position="99"/>
        <end position="303"/>
    </location>
</feature>
<dbReference type="EC" id="2.3.2.31" evidence="3"/>
<dbReference type="OMA" id="YIIESIM"/>
<proteinExistence type="inferred from homology"/>
<dbReference type="InterPro" id="IPR002867">
    <property type="entry name" value="IBR_dom"/>
</dbReference>
<dbReference type="Proteomes" id="UP000008281">
    <property type="component" value="Unassembled WGS sequence"/>
</dbReference>
<accession>E3MPR5</accession>
<dbReference type="Pfam" id="PF19422">
    <property type="entry name" value="Ariadne"/>
    <property type="match status" value="1"/>
</dbReference>
<dbReference type="InterPro" id="IPR048962">
    <property type="entry name" value="ARIH1-like_UBL"/>
</dbReference>
<dbReference type="eggNOG" id="KOG1815">
    <property type="taxonomic scope" value="Eukaryota"/>
</dbReference>
<dbReference type="GO" id="GO:0061630">
    <property type="term" value="F:ubiquitin protein ligase activity"/>
    <property type="evidence" value="ECO:0007669"/>
    <property type="project" value="UniProtKB-EC"/>
</dbReference>
<name>E3MPR5_CAERE</name>
<evidence type="ECO:0000259" key="11">
    <source>
        <dbReference type="PROSITE" id="PS51873"/>
    </source>
</evidence>
<dbReference type="GO" id="GO:0008270">
    <property type="term" value="F:zinc ion binding"/>
    <property type="evidence" value="ECO:0007669"/>
    <property type="project" value="UniProtKB-KW"/>
</dbReference>
<evidence type="ECO:0000313" key="12">
    <source>
        <dbReference type="EMBL" id="EFP06648.1"/>
    </source>
</evidence>
<gene>
    <name evidence="12" type="ORF">CRE_12013</name>
</gene>
<dbReference type="Gene3D" id="1.20.120.1750">
    <property type="match status" value="1"/>
</dbReference>
<dbReference type="KEGG" id="crq:GCK72_004136"/>
<keyword evidence="8" id="KW-0833">Ubl conjugation pathway</keyword>
<evidence type="ECO:0000256" key="4">
    <source>
        <dbReference type="ARBA" id="ARBA00022679"/>
    </source>
</evidence>
<dbReference type="OrthoDB" id="10009520at2759"/>
<dbReference type="InterPro" id="IPR013083">
    <property type="entry name" value="Znf_RING/FYVE/PHD"/>
</dbReference>
<dbReference type="InParanoid" id="E3MPR5"/>
<comment type="catalytic activity">
    <reaction evidence="1">
        <text>[E2 ubiquitin-conjugating enzyme]-S-ubiquitinyl-L-cysteine + [acceptor protein]-L-lysine = [E2 ubiquitin-conjugating enzyme]-L-cysteine + [acceptor protein]-N(6)-ubiquitinyl-L-lysine.</text>
        <dbReference type="EC" id="2.3.2.31"/>
    </reaction>
</comment>
<keyword evidence="5" id="KW-0479">Metal-binding</keyword>
<keyword evidence="4" id="KW-0808">Transferase</keyword>
<keyword evidence="6" id="KW-0677">Repeat</keyword>
<dbReference type="SUPFAM" id="SSF57850">
    <property type="entry name" value="RING/U-box"/>
    <property type="match status" value="3"/>
</dbReference>
<dbReference type="CTD" id="9813435"/>
<dbReference type="RefSeq" id="XP_003101785.2">
    <property type="nucleotide sequence ID" value="XM_003101737.2"/>
</dbReference>
<evidence type="ECO:0000256" key="7">
    <source>
        <dbReference type="ARBA" id="ARBA00022771"/>
    </source>
</evidence>
<dbReference type="SMART" id="SM00647">
    <property type="entry name" value="IBR"/>
    <property type="match status" value="2"/>
</dbReference>
<dbReference type="CDD" id="cd20343">
    <property type="entry name" value="BRcat_RBR_HHARI-like"/>
    <property type="match status" value="1"/>
</dbReference>
<dbReference type="Pfam" id="PF01485">
    <property type="entry name" value="IBR"/>
    <property type="match status" value="1"/>
</dbReference>
<feature type="region of interest" description="Disordered" evidence="10">
    <location>
        <begin position="1"/>
        <end position="23"/>
    </location>
</feature>
<comment type="similarity">
    <text evidence="2">Belongs to the RBR family. Ariadne subfamily.</text>
</comment>
<keyword evidence="9" id="KW-0862">Zinc</keyword>
<dbReference type="InterPro" id="IPR044066">
    <property type="entry name" value="TRIAD_supradom"/>
</dbReference>
<dbReference type="GeneID" id="9813435"/>
<dbReference type="PROSITE" id="PS51873">
    <property type="entry name" value="TRIAD"/>
    <property type="match status" value="1"/>
</dbReference>
<dbReference type="Gene3D" id="3.30.40.10">
    <property type="entry name" value="Zinc/RING finger domain, C3HC4 (zinc finger)"/>
    <property type="match status" value="1"/>
</dbReference>
<protein>
    <recommendedName>
        <fullName evidence="3">RBR-type E3 ubiquitin transferase</fullName>
        <ecNumber evidence="3">2.3.2.31</ecNumber>
    </recommendedName>
</protein>
<evidence type="ECO:0000256" key="10">
    <source>
        <dbReference type="SAM" id="MobiDB-lite"/>
    </source>
</evidence>
<dbReference type="STRING" id="31234.E3MPR5"/>
<evidence type="ECO:0000256" key="3">
    <source>
        <dbReference type="ARBA" id="ARBA00012251"/>
    </source>
</evidence>
<dbReference type="Pfam" id="PF22191">
    <property type="entry name" value="IBR_1"/>
    <property type="match status" value="1"/>
</dbReference>
<evidence type="ECO:0000256" key="1">
    <source>
        <dbReference type="ARBA" id="ARBA00001798"/>
    </source>
</evidence>
<dbReference type="HOGENOM" id="CLU_009823_4_2_1"/>
<feature type="compositionally biased region" description="Acidic residues" evidence="10">
    <location>
        <begin position="1"/>
        <end position="18"/>
    </location>
</feature>
<evidence type="ECO:0000256" key="5">
    <source>
        <dbReference type="ARBA" id="ARBA00022723"/>
    </source>
</evidence>
<dbReference type="FunFam" id="1.20.120.1750:FF:000007">
    <property type="entry name" value="RBR-type E3 ubiquitin transferase"/>
    <property type="match status" value="1"/>
</dbReference>
<sequence length="468" mass="54347">MDSDDDIQLNDSDSDGESEEKGTQILSFDDLVTKMKDAISEIQDILEVKPGVCRILLQKHKWDKNSLLERFYEHPDTNEFLKAANVIPEESETFPELPVPTDCDICCMPGELTGLACGHLACIDCWRAYISDRINDGKCEVECMTGECMLLMEDEKVNFYITDPSILEKRRQLIVNSYVEINKCLRWCPGKNCGKIIKAAHSEPHLVQCSCGTQFCFFCGNDGHEPVSCRLLKLWEKKCLDDSETANWISVHTKDCPKCLAPIEKISGCNRMLCRNPSCKFQFCWMCMRDWDVHGYSPCNSYDPKKEKDRVKNRANLDRYLFYYNRYKGHGDSLKLEKKLVKAVETKMEVLQHHSQISWADVQYLPKAVETLSTCRRTMMNTYIFAFYLEHNNHAEMFEANQRDLEMATEQLSGFLEQDLLSQSGQEKMKTLIQNVQDKCRYVEHRRKILMDHVVEGTEQDVWVFREE</sequence>
<evidence type="ECO:0000256" key="9">
    <source>
        <dbReference type="ARBA" id="ARBA00022833"/>
    </source>
</evidence>
<dbReference type="GO" id="GO:0016567">
    <property type="term" value="P:protein ubiquitination"/>
    <property type="evidence" value="ECO:0007669"/>
    <property type="project" value="InterPro"/>
</dbReference>